<feature type="compositionally biased region" description="Low complexity" evidence="1">
    <location>
        <begin position="8"/>
        <end position="18"/>
    </location>
</feature>
<evidence type="ECO:0000313" key="3">
    <source>
        <dbReference type="EMBL" id="KAB5593693.1"/>
    </source>
</evidence>
<feature type="compositionally biased region" description="Low complexity" evidence="1">
    <location>
        <begin position="347"/>
        <end position="358"/>
    </location>
</feature>
<evidence type="ECO:0000256" key="1">
    <source>
        <dbReference type="SAM" id="MobiDB-lite"/>
    </source>
</evidence>
<feature type="region of interest" description="Disordered" evidence="1">
    <location>
        <begin position="1"/>
        <end position="414"/>
    </location>
</feature>
<dbReference type="PANTHER" id="PTHR43591:SF24">
    <property type="entry name" value="2-METHOXY-6-POLYPRENYL-1,4-BENZOQUINOL METHYLASE, MITOCHONDRIAL"/>
    <property type="match status" value="1"/>
</dbReference>
<evidence type="ECO:0000313" key="4">
    <source>
        <dbReference type="Proteomes" id="UP000383932"/>
    </source>
</evidence>
<dbReference type="AlphaFoldDB" id="A0A5N5QQ41"/>
<dbReference type="CDD" id="cd02440">
    <property type="entry name" value="AdoMet_MTases"/>
    <property type="match status" value="1"/>
</dbReference>
<comment type="caution">
    <text evidence="3">The sequence shown here is derived from an EMBL/GenBank/DDBJ whole genome shotgun (WGS) entry which is preliminary data.</text>
</comment>
<feature type="compositionally biased region" description="Basic and acidic residues" evidence="1">
    <location>
        <begin position="385"/>
        <end position="412"/>
    </location>
</feature>
<organism evidence="3 4">
    <name type="scientific">Ceratobasidium theobromae</name>
    <dbReference type="NCBI Taxonomy" id="1582974"/>
    <lineage>
        <taxon>Eukaryota</taxon>
        <taxon>Fungi</taxon>
        <taxon>Dikarya</taxon>
        <taxon>Basidiomycota</taxon>
        <taxon>Agaricomycotina</taxon>
        <taxon>Agaricomycetes</taxon>
        <taxon>Cantharellales</taxon>
        <taxon>Ceratobasidiaceae</taxon>
        <taxon>Ceratobasidium</taxon>
    </lineage>
</organism>
<dbReference type="GO" id="GO:0008168">
    <property type="term" value="F:methyltransferase activity"/>
    <property type="evidence" value="ECO:0007669"/>
    <property type="project" value="UniProtKB-KW"/>
</dbReference>
<feature type="compositionally biased region" description="Low complexity" evidence="1">
    <location>
        <begin position="618"/>
        <end position="634"/>
    </location>
</feature>
<feature type="compositionally biased region" description="Low complexity" evidence="1">
    <location>
        <begin position="138"/>
        <end position="152"/>
    </location>
</feature>
<dbReference type="OrthoDB" id="2013972at2759"/>
<keyword evidence="3" id="KW-0808">Transferase</keyword>
<dbReference type="Pfam" id="PF13649">
    <property type="entry name" value="Methyltransf_25"/>
    <property type="match status" value="1"/>
</dbReference>
<feature type="compositionally biased region" description="Low complexity" evidence="1">
    <location>
        <begin position="294"/>
        <end position="327"/>
    </location>
</feature>
<dbReference type="SUPFAM" id="SSF53335">
    <property type="entry name" value="S-adenosyl-L-methionine-dependent methyltransferases"/>
    <property type="match status" value="1"/>
</dbReference>
<feature type="compositionally biased region" description="Basic and acidic residues" evidence="1">
    <location>
        <begin position="722"/>
        <end position="735"/>
    </location>
</feature>
<sequence>MVIPSPPSSSTRPPSSFPGKLRRQSFERPLPSLPQPSLARTGSRSHSTPPQHTLAASTSSSFGESIFQSLSFGPFAPDAGRPTLADVQESPTDPGSETPRPPSRQKFDPARRRVTSPDTSHPLRADNTHNAETYTAGAIRPAHSAPRSPPSAFCDQPRKTRSALRLTRLRPGSAKGEISQMDAASTSASLWRPSSARGSATGDRVSQRVTTARRPGSAGEVVRRGTTHGIGEMERENFVRPASSSGLNGKGRAMRVRASSELTRPSVPLSAVLREADEYPPRANDHRDPRPPMSLASAAASALAAAPTLAPASVSPVVQSAISAESALADDSDVDADAPTTPSLTTGASRAGSRSNSSVKDAPASDPRSRALSSTPKPLPVSDADTLHRTRARVDADRRRRGETAREQEEKKQRAKYFKLKGPSKERCHAFSVKEAPYPVSYSSKVLDHYNMEIDLALQTILSVTFHKFEVPPAKVLDLGCGTGYWILKAAREWTETEFVGFDLVPIQPNLERVTGRSGVSANGTSHVDLRLQERIRWVHGNFLEKLPFEDGEFDLVRCRKIARGVPESSWDSLYEEIVRVMKPGAALEHIEEDIIFPCEISNKPSPPVVAVYPTPSPSRTLPTPPYLSSTSLPHASATRPPDQYRRSPSTSFSSVLESPVEGKNQVPSISSMSSASLVGPHEPLTSRYNTSPIPMSSHRTTLVVPGSATASFHPDVASIPRDSRGSGDSSDRAPKLGQVTDYSFYDPRAHTRLEELFVSMHDARWINLKPLSLLPRLIQEHMTRVVSSPPLNMSLPARPRDSPQPSRMVGVYDISRATDDNLAKKIAEFCATQSGIEIDPSMFVPQPGDEEVGRFLNFDFVRMGAVSKHGPVGVMPVGTFQFDLGWLPLHFSSATTEVLACKEAMWEHLKQQEPGFDRREFDAMIRQYQTDAQDRVGLSSALRQKLNWGPPESDFMRTADQRVFEEHYTQAIARERADPASANRPPRLMRCVRAFVAWKPTE</sequence>
<proteinExistence type="predicted"/>
<dbReference type="GO" id="GO:0032259">
    <property type="term" value="P:methylation"/>
    <property type="evidence" value="ECO:0007669"/>
    <property type="project" value="UniProtKB-KW"/>
</dbReference>
<reference evidence="3 4" key="1">
    <citation type="journal article" date="2019" name="Fungal Biol. Biotechnol.">
        <title>Draft genome sequence of fastidious pathogen Ceratobasidium theobromae, which causes vascular-streak dieback in Theobroma cacao.</title>
        <authorList>
            <person name="Ali S.S."/>
            <person name="Asman A."/>
            <person name="Shao J."/>
            <person name="Firmansyah A.P."/>
            <person name="Susilo A.W."/>
            <person name="Rosmana A."/>
            <person name="McMahon P."/>
            <person name="Junaid M."/>
            <person name="Guest D."/>
            <person name="Kheng T.Y."/>
            <person name="Meinhardt L.W."/>
            <person name="Bailey B.A."/>
        </authorList>
    </citation>
    <scope>NUCLEOTIDE SEQUENCE [LARGE SCALE GENOMIC DNA]</scope>
    <source>
        <strain evidence="3 4">CT2</strain>
    </source>
</reference>
<dbReference type="InterPro" id="IPR029063">
    <property type="entry name" value="SAM-dependent_MTases_sf"/>
</dbReference>
<keyword evidence="3" id="KW-0489">Methyltransferase</keyword>
<dbReference type="InterPro" id="IPR041698">
    <property type="entry name" value="Methyltransf_25"/>
</dbReference>
<feature type="compositionally biased region" description="Polar residues" evidence="1">
    <location>
        <begin position="687"/>
        <end position="701"/>
    </location>
</feature>
<name>A0A5N5QQ41_9AGAM</name>
<feature type="compositionally biased region" description="Polar residues" evidence="1">
    <location>
        <begin position="647"/>
        <end position="657"/>
    </location>
</feature>
<accession>A0A5N5QQ41</accession>
<feature type="compositionally biased region" description="Basic and acidic residues" evidence="1">
    <location>
        <begin position="274"/>
        <end position="290"/>
    </location>
</feature>
<feature type="domain" description="Methyltransferase" evidence="2">
    <location>
        <begin position="476"/>
        <end position="585"/>
    </location>
</feature>
<feature type="compositionally biased region" description="Polar residues" evidence="1">
    <location>
        <begin position="38"/>
        <end position="71"/>
    </location>
</feature>
<feature type="region of interest" description="Disordered" evidence="1">
    <location>
        <begin position="613"/>
        <end position="737"/>
    </location>
</feature>
<gene>
    <name evidence="3" type="ORF">CTheo_2876</name>
</gene>
<feature type="compositionally biased region" description="Polar residues" evidence="1">
    <location>
        <begin position="666"/>
        <end position="677"/>
    </location>
</feature>
<dbReference type="Gene3D" id="3.40.50.150">
    <property type="entry name" value="Vaccinia Virus protein VP39"/>
    <property type="match status" value="1"/>
</dbReference>
<dbReference type="EMBL" id="SSOP01000032">
    <property type="protein sequence ID" value="KAB5593693.1"/>
    <property type="molecule type" value="Genomic_DNA"/>
</dbReference>
<protein>
    <submittedName>
        <fullName evidence="3">UbiE/COQ5 family methyltransferase</fullName>
    </submittedName>
</protein>
<dbReference type="PANTHER" id="PTHR43591">
    <property type="entry name" value="METHYLTRANSFERASE"/>
    <property type="match status" value="1"/>
</dbReference>
<dbReference type="Proteomes" id="UP000383932">
    <property type="component" value="Unassembled WGS sequence"/>
</dbReference>
<evidence type="ECO:0000259" key="2">
    <source>
        <dbReference type="Pfam" id="PF13649"/>
    </source>
</evidence>
<keyword evidence="4" id="KW-1185">Reference proteome</keyword>